<gene>
    <name evidence="5" type="ordered locus">Tph_c03360</name>
</gene>
<dbReference type="InterPro" id="IPR049468">
    <property type="entry name" value="Restrct_endonuc-II-like_dom"/>
</dbReference>
<dbReference type="OrthoDB" id="9757917at2"/>
<dbReference type="Pfam" id="PF18741">
    <property type="entry name" value="MTES_1575"/>
    <property type="match status" value="1"/>
</dbReference>
<dbReference type="SUPFAM" id="SSF52980">
    <property type="entry name" value="Restriction endonuclease-like"/>
    <property type="match status" value="1"/>
</dbReference>
<evidence type="ECO:0000256" key="1">
    <source>
        <dbReference type="SAM" id="Coils"/>
    </source>
</evidence>
<dbReference type="eggNOG" id="COG1112">
    <property type="taxonomic scope" value="Bacteria"/>
</dbReference>
<dbReference type="Gene3D" id="3.40.50.300">
    <property type="entry name" value="P-loop containing nucleotide triphosphate hydrolases"/>
    <property type="match status" value="3"/>
</dbReference>
<feature type="domain" description="Restriction endonuclease type II-like" evidence="4">
    <location>
        <begin position="990"/>
        <end position="1077"/>
    </location>
</feature>
<dbReference type="Pfam" id="PF13087">
    <property type="entry name" value="AAA_12"/>
    <property type="match status" value="1"/>
</dbReference>
<evidence type="ECO:0000313" key="6">
    <source>
        <dbReference type="Proteomes" id="UP000000467"/>
    </source>
</evidence>
<dbReference type="PANTHER" id="PTHR10887">
    <property type="entry name" value="DNA2/NAM7 HELICASE FAMILY"/>
    <property type="match status" value="1"/>
</dbReference>
<dbReference type="InterPro" id="IPR047187">
    <property type="entry name" value="SF1_C_Upf1"/>
</dbReference>
<dbReference type="InterPro" id="IPR041677">
    <property type="entry name" value="DNA2/NAM7_AAA_11"/>
</dbReference>
<dbReference type="CDD" id="cd18808">
    <property type="entry name" value="SF1_C_Upf1"/>
    <property type="match status" value="1"/>
</dbReference>
<evidence type="ECO:0000259" key="2">
    <source>
        <dbReference type="Pfam" id="PF13086"/>
    </source>
</evidence>
<dbReference type="STRING" id="1089553.Tph_c03360"/>
<keyword evidence="1" id="KW-0175">Coiled coil</keyword>
<keyword evidence="5" id="KW-0347">Helicase</keyword>
<proteinExistence type="predicted"/>
<sequence length="1086" mass="120560">MIGLSKSEKETPPELLTELQVGELVVVDGVVGERTVRRTTKTGGVFVKAPLHMDDLASVWCVWWQAQSAPQPGQRVRLRGEVQFYDGNMELHVRETIPLFDDKPAALEHKLLRFYIACLEAEQMRELEFAIDDGGRRFVLLESGEEHVISGEATWTDLPDAPQLTQWLSRRLLAGRAEQVFVGYPVVTGYRDRNGLPYKVLSPLFYVPVEIKRAASSGYRVLPETAVPELNIFALELLGMSREERVGFVEAVEELEEIQTASSARARMESWLNILVKEGLADPGFCLDPGHLGPLKDGISNTCILYTGERGPIIRNLIADLEDLSLLPVEELRRGPLGVLMGAIPASLPPAAEPQPSIIPSNLAQDRAITSAFSVPLTVVTGPPGTGKSQLIINAIASALARGQTVCFASKNNQAVDVIFERLAAVSDEAVPIRAGTTKYRSNIALTIQRALSRPDRPNELGSAITDWRKVEKDLFPIYQVAREVEKVEAELAAEEARYEELNRTAPRAVFAVADASVMAAAAKEVLALLPLASRPRPFWPWSRRRWKEAKARLAVAWDRLSRSAGTGILLPDEPEQNAAEECLRLSQLALDIEAQRLRIEDARKKLASLPNRWELHERLMEISARRLETGRRLFEANWQRLIAGALPEKRAAASALAEGLAAAAGGGKASIRRLLLQVPDVLHVFPIWGVTNLSARTNFPVRGKLFDLVIIDEASQCDIPSAIPLLYRARRALIIGDPKQLTHITSLREVTEDNLARRFGLTPNDLLVFSYRSRSLFGLASARVGEKPLFLDQHFRSHPAIITFSNDHFYGSRLLILTDESRLQPGPAVSWIHIPGQFRRGQNGRSVVNPPEAEAVVRQLEALHSQIKDQGLTVGVVTPYRAQAEAIRDLVARRLPDLEDSLVVATAHRFQGDERDIIIFSPVVSREMAPYHVTFASNPNLVNVSVTRARQKLIIVGDREVCLASPGVLRDLAQYIMDLEKGGFRSPLERRLFDALVKAGVNVQTGVEAEGYKLDLAVVKGERRIDVECDGASFHRDQRADSIRDERLRSAGWEVVRFSGREIQRNLDECVSRVKELLSDGVMYS</sequence>
<dbReference type="EMBL" id="CP003732">
    <property type="protein sequence ID" value="AFV10583.1"/>
    <property type="molecule type" value="Genomic_DNA"/>
</dbReference>
<dbReference type="HOGENOM" id="CLU_275426_0_0_9"/>
<dbReference type="Pfam" id="PF13086">
    <property type="entry name" value="AAA_11"/>
    <property type="match status" value="2"/>
</dbReference>
<dbReference type="Proteomes" id="UP000000467">
    <property type="component" value="Chromosome"/>
</dbReference>
<keyword evidence="5" id="KW-0067">ATP-binding</keyword>
<evidence type="ECO:0000259" key="4">
    <source>
        <dbReference type="Pfam" id="PF18741"/>
    </source>
</evidence>
<dbReference type="InterPro" id="IPR045055">
    <property type="entry name" value="DNA2/NAM7-like"/>
</dbReference>
<name>K4LCT8_THEPS</name>
<protein>
    <submittedName>
        <fullName evidence="5">DNA helicase-like protein</fullName>
    </submittedName>
</protein>
<keyword evidence="5" id="KW-0547">Nucleotide-binding</keyword>
<dbReference type="eggNOG" id="COG0507">
    <property type="taxonomic scope" value="Bacteria"/>
</dbReference>
<dbReference type="eggNOG" id="COG2852">
    <property type="taxonomic scope" value="Bacteria"/>
</dbReference>
<reference evidence="5 6" key="1">
    <citation type="journal article" date="2012" name="BMC Genomics">
        <title>Genome-guided analysis of physiological and morphological traits of the fermentative acetate oxidizer Thermacetogenium phaeum.</title>
        <authorList>
            <person name="Oehler D."/>
            <person name="Poehlein A."/>
            <person name="Leimbach A."/>
            <person name="Muller N."/>
            <person name="Daniel R."/>
            <person name="Gottschalk G."/>
            <person name="Schink B."/>
        </authorList>
    </citation>
    <scope>NUCLEOTIDE SEQUENCE [LARGE SCALE GENOMIC DNA]</scope>
    <source>
        <strain evidence="6">ATCC BAA-254 / DSM 26808 / PB</strain>
    </source>
</reference>
<feature type="coiled-coil region" evidence="1">
    <location>
        <begin position="478"/>
        <end position="505"/>
    </location>
</feature>
<feature type="domain" description="DNA2/NAM7 helicase-like C-terminal" evidence="3">
    <location>
        <begin position="774"/>
        <end position="960"/>
    </location>
</feature>
<dbReference type="InterPro" id="IPR041679">
    <property type="entry name" value="DNA2/NAM7-like_C"/>
</dbReference>
<dbReference type="Gene3D" id="3.40.960.10">
    <property type="entry name" value="VSR Endonuclease"/>
    <property type="match status" value="1"/>
</dbReference>
<evidence type="ECO:0000313" key="5">
    <source>
        <dbReference type="EMBL" id="AFV10583.1"/>
    </source>
</evidence>
<dbReference type="InterPro" id="IPR011335">
    <property type="entry name" value="Restrct_endonuc-II-like"/>
</dbReference>
<dbReference type="InterPro" id="IPR027417">
    <property type="entry name" value="P-loop_NTPase"/>
</dbReference>
<keyword evidence="6" id="KW-1185">Reference proteome</keyword>
<feature type="domain" description="DNA2/NAM7 helicase helicase" evidence="2">
    <location>
        <begin position="706"/>
        <end position="743"/>
    </location>
</feature>
<keyword evidence="5" id="KW-0378">Hydrolase</keyword>
<accession>K4LCT8</accession>
<dbReference type="PANTHER" id="PTHR10887:SF495">
    <property type="entry name" value="HELICASE SENATAXIN ISOFORM X1-RELATED"/>
    <property type="match status" value="1"/>
</dbReference>
<feature type="domain" description="DNA2/NAM7 helicase helicase" evidence="2">
    <location>
        <begin position="362"/>
        <end position="439"/>
    </location>
</feature>
<organism evidence="5 6">
    <name type="scientific">Thermacetogenium phaeum (strain ATCC BAA-254 / DSM 26808 / PB)</name>
    <dbReference type="NCBI Taxonomy" id="1089553"/>
    <lineage>
        <taxon>Bacteria</taxon>
        <taxon>Bacillati</taxon>
        <taxon>Bacillota</taxon>
        <taxon>Clostridia</taxon>
        <taxon>Thermoanaerobacterales</taxon>
        <taxon>Thermoanaerobacteraceae</taxon>
        <taxon>Thermacetogenium</taxon>
    </lineage>
</organism>
<dbReference type="CDD" id="cd03524">
    <property type="entry name" value="RPA2_OBF_family"/>
    <property type="match status" value="1"/>
</dbReference>
<dbReference type="KEGG" id="tpz:Tph_c03360"/>
<dbReference type="GO" id="GO:0004386">
    <property type="term" value="F:helicase activity"/>
    <property type="evidence" value="ECO:0007669"/>
    <property type="project" value="UniProtKB-KW"/>
</dbReference>
<evidence type="ECO:0000259" key="3">
    <source>
        <dbReference type="Pfam" id="PF13087"/>
    </source>
</evidence>
<dbReference type="RefSeq" id="WP_015049501.1">
    <property type="nucleotide sequence ID" value="NC_018870.1"/>
</dbReference>
<dbReference type="AlphaFoldDB" id="K4LCT8"/>
<dbReference type="SUPFAM" id="SSF52540">
    <property type="entry name" value="P-loop containing nucleoside triphosphate hydrolases"/>
    <property type="match status" value="1"/>
</dbReference>